<dbReference type="SUPFAM" id="SSF55347">
    <property type="entry name" value="Glyceraldehyde-3-phosphate dehydrogenase-like, C-terminal domain"/>
    <property type="match status" value="1"/>
</dbReference>
<dbReference type="InterPro" id="IPR000683">
    <property type="entry name" value="Gfo/Idh/MocA-like_OxRdtase_N"/>
</dbReference>
<sequence length="354" mass="37355">MIRAAILGAGIGAQHLAGYRASPDRFEVRYLCDLDTARARAVAGDDLSIAVTDDLDAVLADPEVDLVDVCLPPHLHVPVATRVLEAGKHAICEKPIARSLAEADTLIEAEARAGKRIFPVFQYRYGLATAQMEALAGAGLAGTPFTASLETHWNRAAAYYDNPWRGTWARELGGAVLGHAIHNHDLLLSVFGPVAELSASTATRVNPIETEDCGAILMVHDSGALSTSSITLGAATDESRLRFTFAGFTAESGTAPYAPAAEGWRFTARPPYTQGDIDAVLAQVAPPLTGFAGYLAAIADALEGRGDRTVTLADGRRSIEFVTAVYQAARTGARVALPLDEAAPLYHGWLPGAV</sequence>
<dbReference type="Proteomes" id="UP000325289">
    <property type="component" value="Unassembled WGS sequence"/>
</dbReference>
<protein>
    <submittedName>
        <fullName evidence="3">Predicted dehydrogenase</fullName>
    </submittedName>
</protein>
<dbReference type="Gene3D" id="3.40.50.720">
    <property type="entry name" value="NAD(P)-binding Rossmann-like Domain"/>
    <property type="match status" value="1"/>
</dbReference>
<dbReference type="SUPFAM" id="SSF51735">
    <property type="entry name" value="NAD(P)-binding Rossmann-fold domains"/>
    <property type="match status" value="1"/>
</dbReference>
<evidence type="ECO:0000259" key="1">
    <source>
        <dbReference type="Pfam" id="PF01408"/>
    </source>
</evidence>
<evidence type="ECO:0000259" key="2">
    <source>
        <dbReference type="Pfam" id="PF22725"/>
    </source>
</evidence>
<dbReference type="OrthoDB" id="9792935at2"/>
<keyword evidence="4" id="KW-1185">Reference proteome</keyword>
<dbReference type="InterPro" id="IPR055170">
    <property type="entry name" value="GFO_IDH_MocA-like_dom"/>
</dbReference>
<proteinExistence type="predicted"/>
<gene>
    <name evidence="3" type="ORF">SAMN04515678_10447</name>
</gene>
<organism evidence="3 4">
    <name type="scientific">Roseivivax sediminis</name>
    <dbReference type="NCBI Taxonomy" id="936889"/>
    <lineage>
        <taxon>Bacteria</taxon>
        <taxon>Pseudomonadati</taxon>
        <taxon>Pseudomonadota</taxon>
        <taxon>Alphaproteobacteria</taxon>
        <taxon>Rhodobacterales</taxon>
        <taxon>Roseobacteraceae</taxon>
        <taxon>Roseivivax</taxon>
    </lineage>
</organism>
<evidence type="ECO:0000313" key="3">
    <source>
        <dbReference type="EMBL" id="SFD88460.1"/>
    </source>
</evidence>
<dbReference type="InterPro" id="IPR036291">
    <property type="entry name" value="NAD(P)-bd_dom_sf"/>
</dbReference>
<dbReference type="PANTHER" id="PTHR43249">
    <property type="entry name" value="UDP-N-ACETYL-2-AMINO-2-DEOXY-D-GLUCURONATE OXIDASE"/>
    <property type="match status" value="1"/>
</dbReference>
<dbReference type="Pfam" id="PF22725">
    <property type="entry name" value="GFO_IDH_MocA_C3"/>
    <property type="match status" value="1"/>
</dbReference>
<evidence type="ECO:0000313" key="4">
    <source>
        <dbReference type="Proteomes" id="UP000325289"/>
    </source>
</evidence>
<feature type="domain" description="GFO/IDH/MocA-like oxidoreductase" evidence="2">
    <location>
        <begin position="131"/>
        <end position="247"/>
    </location>
</feature>
<accession>A0A1I1W644</accession>
<dbReference type="Gene3D" id="3.30.360.10">
    <property type="entry name" value="Dihydrodipicolinate Reductase, domain 2"/>
    <property type="match status" value="1"/>
</dbReference>
<dbReference type="PANTHER" id="PTHR43249:SF1">
    <property type="entry name" value="D-GLUCOSIDE 3-DEHYDROGENASE"/>
    <property type="match status" value="1"/>
</dbReference>
<feature type="domain" description="Gfo/Idh/MocA-like oxidoreductase N-terminal" evidence="1">
    <location>
        <begin position="2"/>
        <end position="118"/>
    </location>
</feature>
<dbReference type="GO" id="GO:0000166">
    <property type="term" value="F:nucleotide binding"/>
    <property type="evidence" value="ECO:0007669"/>
    <property type="project" value="InterPro"/>
</dbReference>
<dbReference type="RefSeq" id="WP_149755300.1">
    <property type="nucleotide sequence ID" value="NZ_FOMS01000004.1"/>
</dbReference>
<name>A0A1I1W644_9RHOB</name>
<dbReference type="Pfam" id="PF01408">
    <property type="entry name" value="GFO_IDH_MocA"/>
    <property type="match status" value="1"/>
</dbReference>
<dbReference type="InterPro" id="IPR052515">
    <property type="entry name" value="Gfo/Idh/MocA_Oxidoreductase"/>
</dbReference>
<dbReference type="AlphaFoldDB" id="A0A1I1W644"/>
<dbReference type="EMBL" id="FOMS01000004">
    <property type="protein sequence ID" value="SFD88460.1"/>
    <property type="molecule type" value="Genomic_DNA"/>
</dbReference>
<reference evidence="3 4" key="1">
    <citation type="submission" date="2016-10" db="EMBL/GenBank/DDBJ databases">
        <authorList>
            <person name="Varghese N."/>
            <person name="Submissions S."/>
        </authorList>
    </citation>
    <scope>NUCLEOTIDE SEQUENCE [LARGE SCALE GENOMIC DNA]</scope>
    <source>
        <strain evidence="4">YIM D21,KCTC 23444,ACCC 10710</strain>
    </source>
</reference>